<dbReference type="AlphaFoldDB" id="A0A2T4ICA5"/>
<evidence type="ECO:0000313" key="2">
    <source>
        <dbReference type="EMBL" id="PTD95391.1"/>
    </source>
</evidence>
<dbReference type="GO" id="GO:0061503">
    <property type="term" value="F:tRNA threonylcarbamoyladenosine dehydratase"/>
    <property type="evidence" value="ECO:0007669"/>
    <property type="project" value="TreeGrafter"/>
</dbReference>
<proteinExistence type="predicted"/>
<dbReference type="InterPro" id="IPR045886">
    <property type="entry name" value="ThiF/MoeB/HesA"/>
</dbReference>
<dbReference type="PANTHER" id="PTHR43267:SF1">
    <property type="entry name" value="TRNA THREONYLCARBAMOYLADENOSINE DEHYDRATASE"/>
    <property type="match status" value="1"/>
</dbReference>
<feature type="domain" description="THIF-type NAD/FAD binding fold" evidence="1">
    <location>
        <begin position="20"/>
        <end position="254"/>
    </location>
</feature>
<sequence>MDASHFDTDPARRFGGIDRLYGEGAVARLGAARVCVVGIGGVGSWAAEALARSGVGHLTLIDLDHVAESNINRQAHALETSLGQAKVLAMGERIRAINPRVSLRAVEEFVDADNAATLLQGCDCVIDAIDNVRAKVAMVLACTAAHVPLIVAGGAGGKRDPRNVRVADLAHTYQDPLLAKVRKRLRTEHGFPRDTRRRFGIEAVYVEEPLRMPEALCDSAQGPQGLACAGYGSSMMVTAAVGLQLAARVLERLLADTVNAGTAGTAREA</sequence>
<dbReference type="GO" id="GO:0061504">
    <property type="term" value="P:cyclic threonylcarbamoyladenosine biosynthetic process"/>
    <property type="evidence" value="ECO:0007669"/>
    <property type="project" value="TreeGrafter"/>
</dbReference>
<dbReference type="InterPro" id="IPR035985">
    <property type="entry name" value="Ubiquitin-activating_enz"/>
</dbReference>
<dbReference type="CDD" id="cd00755">
    <property type="entry name" value="YgdL_like"/>
    <property type="match status" value="1"/>
</dbReference>
<dbReference type="SUPFAM" id="SSF69572">
    <property type="entry name" value="Activating enzymes of the ubiquitin-like proteins"/>
    <property type="match status" value="1"/>
</dbReference>
<name>A0A2T4ICA5_9RHOO</name>
<dbReference type="GO" id="GO:0008641">
    <property type="term" value="F:ubiquitin-like modifier activating enzyme activity"/>
    <property type="evidence" value="ECO:0007669"/>
    <property type="project" value="InterPro"/>
</dbReference>
<comment type="caution">
    <text evidence="2">The sequence shown here is derived from an EMBL/GenBank/DDBJ whole genome shotgun (WGS) entry which is preliminary data.</text>
</comment>
<dbReference type="Proteomes" id="UP000241193">
    <property type="component" value="Unassembled WGS sequence"/>
</dbReference>
<dbReference type="OrthoDB" id="9804150at2"/>
<dbReference type="RefSeq" id="WP_107494410.1">
    <property type="nucleotide sequence ID" value="NZ_PZKC01000013.1"/>
</dbReference>
<dbReference type="Gene3D" id="3.40.50.720">
    <property type="entry name" value="NAD(P)-binding Rossmann-like Domain"/>
    <property type="match status" value="1"/>
</dbReference>
<gene>
    <name evidence="2" type="ORF">C8261_14290</name>
</gene>
<evidence type="ECO:0000313" key="3">
    <source>
        <dbReference type="Proteomes" id="UP000241193"/>
    </source>
</evidence>
<dbReference type="InterPro" id="IPR000594">
    <property type="entry name" value="ThiF_NAD_FAD-bd"/>
</dbReference>
<evidence type="ECO:0000259" key="1">
    <source>
        <dbReference type="Pfam" id="PF00899"/>
    </source>
</evidence>
<reference evidence="2 3" key="1">
    <citation type="submission" date="2018-03" db="EMBL/GenBank/DDBJ databases">
        <authorList>
            <person name="Keele B.F."/>
        </authorList>
    </citation>
    <scope>NUCLEOTIDE SEQUENCE [LARGE SCALE GENOMIC DNA]</scope>
    <source>
        <strain evidence="2 3">D20</strain>
    </source>
</reference>
<keyword evidence="3" id="KW-1185">Reference proteome</keyword>
<accession>A0A2T4ICA5</accession>
<reference evidence="2 3" key="2">
    <citation type="submission" date="2018-04" db="EMBL/GenBank/DDBJ databases">
        <title>Thauera lacus sp. nov., isolated from an saline lake in Inner Mongolia, China.</title>
        <authorList>
            <person name="Liang Q.-Y."/>
        </authorList>
    </citation>
    <scope>NUCLEOTIDE SEQUENCE [LARGE SCALE GENOMIC DNA]</scope>
    <source>
        <strain evidence="2 3">D20</strain>
    </source>
</reference>
<protein>
    <submittedName>
        <fullName evidence="2">tRNA cyclic N6-threonylcarbamoyladenosine(37) synthase TcdA</fullName>
    </submittedName>
</protein>
<dbReference type="PANTHER" id="PTHR43267">
    <property type="entry name" value="TRNA THREONYLCARBAMOYLADENOSINE DEHYDRATASE"/>
    <property type="match status" value="1"/>
</dbReference>
<organism evidence="2 3">
    <name type="scientific">Pseudothauera lacus</name>
    <dbReference type="NCBI Taxonomy" id="2136175"/>
    <lineage>
        <taxon>Bacteria</taxon>
        <taxon>Pseudomonadati</taxon>
        <taxon>Pseudomonadota</taxon>
        <taxon>Betaproteobacteria</taxon>
        <taxon>Rhodocyclales</taxon>
        <taxon>Zoogloeaceae</taxon>
        <taxon>Pseudothauera</taxon>
    </lineage>
</organism>
<dbReference type="Pfam" id="PF00899">
    <property type="entry name" value="ThiF"/>
    <property type="match status" value="1"/>
</dbReference>
<dbReference type="EMBL" id="PZKC01000013">
    <property type="protein sequence ID" value="PTD95391.1"/>
    <property type="molecule type" value="Genomic_DNA"/>
</dbReference>